<keyword evidence="4" id="KW-1185">Reference proteome</keyword>
<comment type="caution">
    <text evidence="3">The sequence shown here is derived from an EMBL/GenBank/DDBJ whole genome shotgun (WGS) entry which is preliminary data.</text>
</comment>
<keyword evidence="1" id="KW-1133">Transmembrane helix</keyword>
<dbReference type="GO" id="GO:0016746">
    <property type="term" value="F:acyltransferase activity"/>
    <property type="evidence" value="ECO:0007669"/>
    <property type="project" value="UniProtKB-KW"/>
</dbReference>
<feature type="domain" description="Acyltransferase 3" evidence="2">
    <location>
        <begin position="4"/>
        <end position="312"/>
    </location>
</feature>
<feature type="transmembrane region" description="Helical" evidence="1">
    <location>
        <begin position="143"/>
        <end position="162"/>
    </location>
</feature>
<keyword evidence="1" id="KW-0812">Transmembrane</keyword>
<feature type="transmembrane region" description="Helical" evidence="1">
    <location>
        <begin position="30"/>
        <end position="50"/>
    </location>
</feature>
<evidence type="ECO:0000256" key="1">
    <source>
        <dbReference type="SAM" id="Phobius"/>
    </source>
</evidence>
<feature type="transmembrane region" description="Helical" evidence="1">
    <location>
        <begin position="273"/>
        <end position="289"/>
    </location>
</feature>
<feature type="transmembrane region" description="Helical" evidence="1">
    <location>
        <begin position="236"/>
        <end position="253"/>
    </location>
</feature>
<feature type="transmembrane region" description="Helical" evidence="1">
    <location>
        <begin position="295"/>
        <end position="316"/>
    </location>
</feature>
<keyword evidence="3" id="KW-0012">Acyltransferase</keyword>
<dbReference type="Pfam" id="PF01757">
    <property type="entry name" value="Acyl_transf_3"/>
    <property type="match status" value="1"/>
</dbReference>
<gene>
    <name evidence="3" type="ORF">LKD70_06745</name>
</gene>
<accession>A0ABS8FX25</accession>
<organism evidence="3 4">
    <name type="scientific">Ruminococcus turbiniformis</name>
    <dbReference type="NCBI Taxonomy" id="2881258"/>
    <lineage>
        <taxon>Bacteria</taxon>
        <taxon>Bacillati</taxon>
        <taxon>Bacillota</taxon>
        <taxon>Clostridia</taxon>
        <taxon>Eubacteriales</taxon>
        <taxon>Oscillospiraceae</taxon>
        <taxon>Ruminococcus</taxon>
    </lineage>
</organism>
<keyword evidence="3" id="KW-0808">Transferase</keyword>
<evidence type="ECO:0000259" key="2">
    <source>
        <dbReference type="Pfam" id="PF01757"/>
    </source>
</evidence>
<feature type="transmembrane region" description="Helical" evidence="1">
    <location>
        <begin position="114"/>
        <end position="131"/>
    </location>
</feature>
<dbReference type="RefSeq" id="WP_227707273.1">
    <property type="nucleotide sequence ID" value="NZ_JAJEQX010000009.1"/>
</dbReference>
<dbReference type="EMBL" id="JAJEQX010000009">
    <property type="protein sequence ID" value="MCC2254139.1"/>
    <property type="molecule type" value="Genomic_DNA"/>
</dbReference>
<name>A0ABS8FX25_9FIRM</name>
<protein>
    <submittedName>
        <fullName evidence="3">Acyltransferase</fullName>
    </submittedName>
</protein>
<evidence type="ECO:0000313" key="4">
    <source>
        <dbReference type="Proteomes" id="UP001198151"/>
    </source>
</evidence>
<evidence type="ECO:0000313" key="3">
    <source>
        <dbReference type="EMBL" id="MCC2254139.1"/>
    </source>
</evidence>
<sequence length="327" mass="37136">MKNSGISAIRGIATLMIVCCHLMQGLDNELAFWLNVGVQIFLCMSGYLYGKKQVENTVAWYKRQYLKIMKPVWILLTVLAAVILIGQFSDLSVISLGLSYLGLAGFGTLPELTHTWFITYILFCYLLTPLLQMIDIASEKKTWKFVLSLIVFVGIAECLYLSRIVMLMPQYLSCYIVGYYFSRREAANGGADLKKLTAIVAAIAVVTLPIRLLVQYGGIEIPMPGWQYIRTQITDWHHTLLGIALFFGLLLLFTRKKPGYTKILEYSDKYSYYIYLVHQIFILNTFSLLHVTPFLFLNLLLIAAAVLLSAAVLRWVTERLVIKKKAV</sequence>
<feature type="transmembrane region" description="Helical" evidence="1">
    <location>
        <begin position="7"/>
        <end position="24"/>
    </location>
</feature>
<feature type="transmembrane region" description="Helical" evidence="1">
    <location>
        <begin position="71"/>
        <end position="94"/>
    </location>
</feature>
<proteinExistence type="predicted"/>
<dbReference type="InterPro" id="IPR002656">
    <property type="entry name" value="Acyl_transf_3_dom"/>
</dbReference>
<keyword evidence="1" id="KW-0472">Membrane</keyword>
<reference evidence="3 4" key="1">
    <citation type="submission" date="2021-10" db="EMBL/GenBank/DDBJ databases">
        <title>Anaerobic single-cell dispensing facilitates the cultivation of human gut bacteria.</title>
        <authorList>
            <person name="Afrizal A."/>
        </authorList>
    </citation>
    <scope>NUCLEOTIDE SEQUENCE [LARGE SCALE GENOMIC DNA]</scope>
    <source>
        <strain evidence="3 4">CLA-AA-H200</strain>
    </source>
</reference>
<dbReference type="Proteomes" id="UP001198151">
    <property type="component" value="Unassembled WGS sequence"/>
</dbReference>